<gene>
    <name evidence="6" type="ORF">Zmor_020815</name>
</gene>
<dbReference type="InterPro" id="IPR040323">
    <property type="entry name" value="EIPR1"/>
</dbReference>
<dbReference type="PROSITE" id="PS50082">
    <property type="entry name" value="WD_REPEATS_2"/>
    <property type="match status" value="1"/>
</dbReference>
<evidence type="ECO:0000256" key="2">
    <source>
        <dbReference type="ARBA" id="ARBA00022574"/>
    </source>
</evidence>
<evidence type="ECO:0000313" key="6">
    <source>
        <dbReference type="EMBL" id="KAJ3649053.1"/>
    </source>
</evidence>
<dbReference type="PANTHER" id="PTHR14205">
    <property type="entry name" value="WD-REPEAT PROTEIN"/>
    <property type="match status" value="1"/>
</dbReference>
<accession>A0AA38I4A2</accession>
<dbReference type="InterPro" id="IPR001680">
    <property type="entry name" value="WD40_rpt"/>
</dbReference>
<dbReference type="FunFam" id="2.130.10.10:FF:000732">
    <property type="entry name" value="EARP-interacting protein homolog"/>
    <property type="match status" value="1"/>
</dbReference>
<evidence type="ECO:0000313" key="7">
    <source>
        <dbReference type="Proteomes" id="UP001168821"/>
    </source>
</evidence>
<evidence type="ECO:0000256" key="1">
    <source>
        <dbReference type="ARBA" id="ARBA00005672"/>
    </source>
</evidence>
<keyword evidence="7" id="KW-1185">Reference proteome</keyword>
<dbReference type="InterPro" id="IPR059104">
    <property type="entry name" value="Beta-prop_EIPR1-like"/>
</dbReference>
<proteinExistence type="inferred from homology"/>
<protein>
    <recommendedName>
        <fullName evidence="5">EIPR1-like beta-propeller domain-containing protein</fullName>
    </recommendedName>
</protein>
<dbReference type="EMBL" id="JALNTZ010000006">
    <property type="protein sequence ID" value="KAJ3649053.1"/>
    <property type="molecule type" value="Genomic_DNA"/>
</dbReference>
<feature type="repeat" description="WD" evidence="4">
    <location>
        <begin position="214"/>
        <end position="249"/>
    </location>
</feature>
<dbReference type="Gene3D" id="2.130.10.10">
    <property type="entry name" value="YVTN repeat-like/Quinoprotein amine dehydrogenase"/>
    <property type="match status" value="1"/>
</dbReference>
<organism evidence="6 7">
    <name type="scientific">Zophobas morio</name>
    <dbReference type="NCBI Taxonomy" id="2755281"/>
    <lineage>
        <taxon>Eukaryota</taxon>
        <taxon>Metazoa</taxon>
        <taxon>Ecdysozoa</taxon>
        <taxon>Arthropoda</taxon>
        <taxon>Hexapoda</taxon>
        <taxon>Insecta</taxon>
        <taxon>Pterygota</taxon>
        <taxon>Neoptera</taxon>
        <taxon>Endopterygota</taxon>
        <taxon>Coleoptera</taxon>
        <taxon>Polyphaga</taxon>
        <taxon>Cucujiformia</taxon>
        <taxon>Tenebrionidae</taxon>
        <taxon>Zophobas</taxon>
    </lineage>
</organism>
<dbReference type="InterPro" id="IPR015943">
    <property type="entry name" value="WD40/YVTN_repeat-like_dom_sf"/>
</dbReference>
<evidence type="ECO:0000256" key="3">
    <source>
        <dbReference type="ARBA" id="ARBA00022737"/>
    </source>
</evidence>
<dbReference type="Proteomes" id="UP001168821">
    <property type="component" value="Unassembled WGS sequence"/>
</dbReference>
<dbReference type="GO" id="GO:0016567">
    <property type="term" value="P:protein ubiquitination"/>
    <property type="evidence" value="ECO:0007669"/>
    <property type="project" value="TreeGrafter"/>
</dbReference>
<keyword evidence="3" id="KW-0677">Repeat</keyword>
<comment type="similarity">
    <text evidence="1">Belongs to the WD repeat EIPR1 family.</text>
</comment>
<name>A0AA38I4A2_9CUCU</name>
<dbReference type="AlphaFoldDB" id="A0AA38I4A2"/>
<dbReference type="Pfam" id="PF23609">
    <property type="entry name" value="Beta-prop_EIPR1"/>
    <property type="match status" value="1"/>
</dbReference>
<comment type="caution">
    <text evidence="6">The sequence shown here is derived from an EMBL/GenBank/DDBJ whole genome shotgun (WGS) entry which is preliminary data.</text>
</comment>
<dbReference type="PROSITE" id="PS00678">
    <property type="entry name" value="WD_REPEATS_1"/>
    <property type="match status" value="1"/>
</dbReference>
<reference evidence="6" key="1">
    <citation type="journal article" date="2023" name="G3 (Bethesda)">
        <title>Whole genome assemblies of Zophobas morio and Tenebrio molitor.</title>
        <authorList>
            <person name="Kaur S."/>
            <person name="Stinson S.A."/>
            <person name="diCenzo G.C."/>
        </authorList>
    </citation>
    <scope>NUCLEOTIDE SEQUENCE</scope>
    <source>
        <strain evidence="6">QUZm001</strain>
    </source>
</reference>
<dbReference type="Pfam" id="PF00400">
    <property type="entry name" value="WD40"/>
    <property type="match status" value="1"/>
</dbReference>
<dbReference type="InterPro" id="IPR019775">
    <property type="entry name" value="WD40_repeat_CS"/>
</dbReference>
<evidence type="ECO:0000256" key="4">
    <source>
        <dbReference type="PROSITE-ProRule" id="PRU00221"/>
    </source>
</evidence>
<dbReference type="InterPro" id="IPR036322">
    <property type="entry name" value="WD40_repeat_dom_sf"/>
</dbReference>
<feature type="domain" description="EIPR1-like beta-propeller" evidence="5">
    <location>
        <begin position="5"/>
        <end position="287"/>
    </location>
</feature>
<evidence type="ECO:0000259" key="5">
    <source>
        <dbReference type="Pfam" id="PF23609"/>
    </source>
</evidence>
<dbReference type="SUPFAM" id="SSF50978">
    <property type="entry name" value="WD40 repeat-like"/>
    <property type="match status" value="1"/>
</dbReference>
<keyword evidence="2 4" id="KW-0853">WD repeat</keyword>
<dbReference type="SMART" id="SM00320">
    <property type="entry name" value="WD40"/>
    <property type="match status" value="3"/>
</dbReference>
<sequence length="366" mass="41787">MENENSVIYGLEFQARALAPQLAETEKIRFLIGTQSLKQTTNQVHLVEFNEEDSTIKTSVFNHPEGEIWKLNTSPLDKTSLATCYNAVSNDNTCCMKTALYRIPQTENPETVENLSLGTKFETDQYGSEIKTTEFHPTDLNKAVTVMENHVVFWDISGEEAKSILNVQLSGKNNPKFTTGKWNPHQNCNQFTTATETHLKTYDVRSGEVAWNIDNVHSQLLRDLDYNMNKQYHIATCGDDGLIKIWDFRQTAQPVYSRSDHSHWVWCIRFNPFHDQLLLSASSDARVLISSAASVSSENNNDVCIHDETETKQMISDGPLQWCEHEDSVYCAEWSPAEPWIFASLSYDGRLLISRVKKTLKYQIML</sequence>
<dbReference type="PANTHER" id="PTHR14205:SF15">
    <property type="entry name" value="EARP AND GARP COMPLEX-INTERACTING PROTEIN 1"/>
    <property type="match status" value="1"/>
</dbReference>